<dbReference type="Proteomes" id="UP000537989">
    <property type="component" value="Unassembled WGS sequence"/>
</dbReference>
<proteinExistence type="predicted"/>
<comment type="caution">
    <text evidence="2">The sequence shown here is derived from an EMBL/GenBank/DDBJ whole genome shotgun (WGS) entry which is preliminary data.</text>
</comment>
<name>A0AAN5Z8Z1_FUSAU</name>
<accession>A0AAN5Z8Z1</accession>
<feature type="signal peptide" evidence="1">
    <location>
        <begin position="1"/>
        <end position="27"/>
    </location>
</feature>
<reference evidence="2 3" key="1">
    <citation type="submission" date="2020-02" db="EMBL/GenBank/DDBJ databases">
        <title>Identification and distribution of gene clusters putatively required for synthesis of sphingolipid metabolism inhibitors in phylogenetically diverse species of the filamentous fungus Fusarium.</title>
        <authorList>
            <person name="Kim H.-S."/>
            <person name="Busman M."/>
            <person name="Brown D.W."/>
            <person name="Divon H."/>
            <person name="Uhlig S."/>
            <person name="Proctor R.H."/>
        </authorList>
    </citation>
    <scope>NUCLEOTIDE SEQUENCE [LARGE SCALE GENOMIC DNA]</scope>
    <source>
        <strain evidence="2 3">NRRL 2903</strain>
    </source>
</reference>
<evidence type="ECO:0000313" key="3">
    <source>
        <dbReference type="Proteomes" id="UP000537989"/>
    </source>
</evidence>
<gene>
    <name evidence="2" type="ORF">FAUST_6252</name>
</gene>
<sequence>MPSMFTQRTMVIVLILFLIVFLYDTYGPETDYSDLDIELDQDMLITSREDCICDDEPIDGFGKTYFPRSNFVGSSGGMITGWPARGGYYHLKCSLAELDYLGLDRFNPTNRTGDAKEEEAWCARLRQLGAKWYPNIYYDLAEGGDGIEIPRLYLGWPANGGGVWALQSTRFNANLRGLGRINNAFTMEERWQKIREYGGTFYADPKDCPYLDLDGSKEPDSKEMDCNPLYG</sequence>
<dbReference type="AlphaFoldDB" id="A0AAN5Z8Z1"/>
<feature type="chain" id="PRO_5042956885" evidence="1">
    <location>
        <begin position="28"/>
        <end position="231"/>
    </location>
</feature>
<keyword evidence="3" id="KW-1185">Reference proteome</keyword>
<evidence type="ECO:0000313" key="2">
    <source>
        <dbReference type="EMBL" id="KAF5237112.1"/>
    </source>
</evidence>
<evidence type="ECO:0000256" key="1">
    <source>
        <dbReference type="SAM" id="SignalP"/>
    </source>
</evidence>
<dbReference type="EMBL" id="JAAMOD010000164">
    <property type="protein sequence ID" value="KAF5237112.1"/>
    <property type="molecule type" value="Genomic_DNA"/>
</dbReference>
<protein>
    <submittedName>
        <fullName evidence="2">Uncharacterized protein</fullName>
    </submittedName>
</protein>
<keyword evidence="1" id="KW-0732">Signal</keyword>
<organism evidence="2 3">
    <name type="scientific">Fusarium austroamericanum</name>
    <dbReference type="NCBI Taxonomy" id="282268"/>
    <lineage>
        <taxon>Eukaryota</taxon>
        <taxon>Fungi</taxon>
        <taxon>Dikarya</taxon>
        <taxon>Ascomycota</taxon>
        <taxon>Pezizomycotina</taxon>
        <taxon>Sordariomycetes</taxon>
        <taxon>Hypocreomycetidae</taxon>
        <taxon>Hypocreales</taxon>
        <taxon>Nectriaceae</taxon>
        <taxon>Fusarium</taxon>
    </lineage>
</organism>